<dbReference type="WBParaSite" id="PgR022X_g125_t04">
    <property type="protein sequence ID" value="PgR022X_g125_t04"/>
    <property type="gene ID" value="PgR022X_g125"/>
</dbReference>
<name>A0A915B3W1_PARUN</name>
<dbReference type="Proteomes" id="UP000887569">
    <property type="component" value="Unplaced"/>
</dbReference>
<sequence>MKNFEKDTYLHSIIFRFRRLRLFPTCRFRSLSSLMIFCEDVVSCEKVTALCLRNTSLFVPSL</sequence>
<proteinExistence type="predicted"/>
<keyword evidence="1" id="KW-1185">Reference proteome</keyword>
<evidence type="ECO:0000313" key="2">
    <source>
        <dbReference type="WBParaSite" id="PgR022X_g125_t04"/>
    </source>
</evidence>
<reference evidence="2" key="1">
    <citation type="submission" date="2022-11" db="UniProtKB">
        <authorList>
            <consortium name="WormBaseParasite"/>
        </authorList>
    </citation>
    <scope>IDENTIFICATION</scope>
</reference>
<dbReference type="AlphaFoldDB" id="A0A915B3W1"/>
<evidence type="ECO:0000313" key="1">
    <source>
        <dbReference type="Proteomes" id="UP000887569"/>
    </source>
</evidence>
<organism evidence="1 2">
    <name type="scientific">Parascaris univalens</name>
    <name type="common">Nematode worm</name>
    <dbReference type="NCBI Taxonomy" id="6257"/>
    <lineage>
        <taxon>Eukaryota</taxon>
        <taxon>Metazoa</taxon>
        <taxon>Ecdysozoa</taxon>
        <taxon>Nematoda</taxon>
        <taxon>Chromadorea</taxon>
        <taxon>Rhabditida</taxon>
        <taxon>Spirurina</taxon>
        <taxon>Ascaridomorpha</taxon>
        <taxon>Ascaridoidea</taxon>
        <taxon>Ascarididae</taxon>
        <taxon>Parascaris</taxon>
    </lineage>
</organism>
<protein>
    <submittedName>
        <fullName evidence="2">Ovule protein</fullName>
    </submittedName>
</protein>
<accession>A0A915B3W1</accession>